<evidence type="ECO:0000313" key="4">
    <source>
        <dbReference type="Proteomes" id="UP000321917"/>
    </source>
</evidence>
<evidence type="ECO:0000313" key="3">
    <source>
        <dbReference type="Proteomes" id="UP000321525"/>
    </source>
</evidence>
<dbReference type="Proteomes" id="UP000321525">
    <property type="component" value="Unassembled WGS sequence"/>
</dbReference>
<keyword evidence="3" id="KW-1185">Reference proteome</keyword>
<dbReference type="Gene3D" id="3.10.129.10">
    <property type="entry name" value="Hotdog Thioesterase"/>
    <property type="match status" value="1"/>
</dbReference>
<dbReference type="OrthoDB" id="793353at2"/>
<dbReference type="EMBL" id="VOLR01000016">
    <property type="protein sequence ID" value="TWX58285.1"/>
    <property type="molecule type" value="Genomic_DNA"/>
</dbReference>
<sequence length="161" mass="17685">MANKFGKIISKVNRMPRFTRSFLLTKIFCSTVKYAGTSSIKLVSVSHTKAVLSLANKKKVQNHIGGIHAIAAALLAESATGIVFGMNVPDTCVPLLKSMTFHFQRRMQGNLSAVAVLSAADIEQIENTDKGSLMVSVDISDETDQQPIVCEMEWAWVTKRR</sequence>
<dbReference type="Pfam" id="PF14539">
    <property type="entry name" value="DUF4442"/>
    <property type="match status" value="1"/>
</dbReference>
<organism evidence="2 4">
    <name type="scientific">Colwellia hornerae</name>
    <dbReference type="NCBI Taxonomy" id="89402"/>
    <lineage>
        <taxon>Bacteria</taxon>
        <taxon>Pseudomonadati</taxon>
        <taxon>Pseudomonadota</taxon>
        <taxon>Gammaproteobacteria</taxon>
        <taxon>Alteromonadales</taxon>
        <taxon>Colwelliaceae</taxon>
        <taxon>Colwellia</taxon>
    </lineage>
</organism>
<name>A0A5C6QI60_9GAMM</name>
<proteinExistence type="predicted"/>
<dbReference type="InterPro" id="IPR029069">
    <property type="entry name" value="HotDog_dom_sf"/>
</dbReference>
<dbReference type="SUPFAM" id="SSF54637">
    <property type="entry name" value="Thioesterase/thiol ester dehydrase-isomerase"/>
    <property type="match status" value="1"/>
</dbReference>
<dbReference type="InterPro" id="IPR027961">
    <property type="entry name" value="DUF4442"/>
</dbReference>
<evidence type="ECO:0000313" key="1">
    <source>
        <dbReference type="EMBL" id="TWX58285.1"/>
    </source>
</evidence>
<reference evidence="2 4" key="1">
    <citation type="submission" date="2019-07" db="EMBL/GenBank/DDBJ databases">
        <title>Genomes of sea-ice associated Colwellia species.</title>
        <authorList>
            <person name="Bowman J.P."/>
        </authorList>
    </citation>
    <scope>NUCLEOTIDE SEQUENCE [LARGE SCALE GENOMIC DNA]</scope>
    <source>
        <strain evidence="1 3">ACAM 607</strain>
        <strain evidence="2 4">IC036</strain>
    </source>
</reference>
<protein>
    <submittedName>
        <fullName evidence="2">DUF4442 domain-containing protein</fullName>
    </submittedName>
</protein>
<dbReference type="AlphaFoldDB" id="A0A5C6QI60"/>
<dbReference type="RefSeq" id="WP_146799800.1">
    <property type="nucleotide sequence ID" value="NZ_VOLP01000015.1"/>
</dbReference>
<dbReference type="EMBL" id="VOLQ01000010">
    <property type="protein sequence ID" value="TWX68370.1"/>
    <property type="molecule type" value="Genomic_DNA"/>
</dbReference>
<accession>A0A5C6QI60</accession>
<dbReference type="Proteomes" id="UP000321917">
    <property type="component" value="Unassembled WGS sequence"/>
</dbReference>
<evidence type="ECO:0000313" key="2">
    <source>
        <dbReference type="EMBL" id="TWX68370.1"/>
    </source>
</evidence>
<comment type="caution">
    <text evidence="2">The sequence shown here is derived from an EMBL/GenBank/DDBJ whole genome shotgun (WGS) entry which is preliminary data.</text>
</comment>
<gene>
    <name evidence="1" type="ORF">ESZ26_12360</name>
    <name evidence="2" type="ORF">ESZ27_07095</name>
</gene>